<feature type="compositionally biased region" description="Low complexity" evidence="1">
    <location>
        <begin position="41"/>
        <end position="53"/>
    </location>
</feature>
<gene>
    <name evidence="2" type="ORF">THAOC_11282</name>
</gene>
<evidence type="ECO:0000313" key="3">
    <source>
        <dbReference type="Proteomes" id="UP000266841"/>
    </source>
</evidence>
<feature type="compositionally biased region" description="Basic residues" evidence="1">
    <location>
        <begin position="137"/>
        <end position="152"/>
    </location>
</feature>
<dbReference type="EMBL" id="AGNL01012839">
    <property type="protein sequence ID" value="EJK67656.1"/>
    <property type="molecule type" value="Genomic_DNA"/>
</dbReference>
<reference evidence="2 3" key="1">
    <citation type="journal article" date="2012" name="Genome Biol.">
        <title>Genome and low-iron response of an oceanic diatom adapted to chronic iron limitation.</title>
        <authorList>
            <person name="Lommer M."/>
            <person name="Specht M."/>
            <person name="Roy A.S."/>
            <person name="Kraemer L."/>
            <person name="Andreson R."/>
            <person name="Gutowska M.A."/>
            <person name="Wolf J."/>
            <person name="Bergner S.V."/>
            <person name="Schilhabel M.B."/>
            <person name="Klostermeier U.C."/>
            <person name="Beiko R.G."/>
            <person name="Rosenstiel P."/>
            <person name="Hippler M."/>
            <person name="Laroche J."/>
        </authorList>
    </citation>
    <scope>NUCLEOTIDE SEQUENCE [LARGE SCALE GENOMIC DNA]</scope>
    <source>
        <strain evidence="2 3">CCMP1005</strain>
    </source>
</reference>
<name>K0T2Z0_THAOC</name>
<accession>K0T2Z0</accession>
<feature type="region of interest" description="Disordered" evidence="1">
    <location>
        <begin position="1"/>
        <end position="21"/>
    </location>
</feature>
<evidence type="ECO:0000313" key="2">
    <source>
        <dbReference type="EMBL" id="EJK67656.1"/>
    </source>
</evidence>
<comment type="caution">
    <text evidence="2">The sequence shown here is derived from an EMBL/GenBank/DDBJ whole genome shotgun (WGS) entry which is preliminary data.</text>
</comment>
<proteinExistence type="predicted"/>
<evidence type="ECO:0000256" key="1">
    <source>
        <dbReference type="SAM" id="MobiDB-lite"/>
    </source>
</evidence>
<dbReference type="Proteomes" id="UP000266841">
    <property type="component" value="Unassembled WGS sequence"/>
</dbReference>
<feature type="compositionally biased region" description="Low complexity" evidence="1">
    <location>
        <begin position="110"/>
        <end position="124"/>
    </location>
</feature>
<organism evidence="2 3">
    <name type="scientific">Thalassiosira oceanica</name>
    <name type="common">Marine diatom</name>
    <dbReference type="NCBI Taxonomy" id="159749"/>
    <lineage>
        <taxon>Eukaryota</taxon>
        <taxon>Sar</taxon>
        <taxon>Stramenopiles</taxon>
        <taxon>Ochrophyta</taxon>
        <taxon>Bacillariophyta</taxon>
        <taxon>Coscinodiscophyceae</taxon>
        <taxon>Thalassiosirophycidae</taxon>
        <taxon>Thalassiosirales</taxon>
        <taxon>Thalassiosiraceae</taxon>
        <taxon>Thalassiosira</taxon>
    </lineage>
</organism>
<sequence length="224" mass="23302">MSSAATAATAGVGGAAAAEKARAASSRALSRIACGWDALAPRDPADAADWPGAEGRLDSTGDGALCLLSTTSKDESSDPARSTTSLFSLLAPTPDSPARRRPWAGPPSPAASQSQVSQAASPARVPVSPRRSETAARGRRGSLRAGLRRRWPRGREASPDRLEQELAAPAPVQRAVQSAAAGRSLRGVSYRLTATAGGFLNDRVTHIPLAFRPHIPRGMIRLGW</sequence>
<protein>
    <submittedName>
        <fullName evidence="2">Uncharacterized protein</fullName>
    </submittedName>
</protein>
<feature type="region of interest" description="Disordered" evidence="1">
    <location>
        <begin position="41"/>
        <end position="169"/>
    </location>
</feature>
<keyword evidence="3" id="KW-1185">Reference proteome</keyword>
<feature type="compositionally biased region" description="Basic and acidic residues" evidence="1">
    <location>
        <begin position="153"/>
        <end position="164"/>
    </location>
</feature>
<dbReference type="AlphaFoldDB" id="K0T2Z0"/>